<dbReference type="Proteomes" id="UP000004079">
    <property type="component" value="Unassembled WGS sequence"/>
</dbReference>
<dbReference type="AlphaFoldDB" id="D1QRM2"/>
<gene>
    <name evidence="1" type="ORF">HMPREF0971_01628</name>
</gene>
<reference evidence="1 2" key="1">
    <citation type="submission" date="2009-11" db="EMBL/GenBank/DDBJ databases">
        <authorList>
            <person name="Weinstock G."/>
            <person name="Sodergren E."/>
            <person name="Clifton S."/>
            <person name="Fulton L."/>
            <person name="Fulton B."/>
            <person name="Courtney L."/>
            <person name="Fronick C."/>
            <person name="Harrison M."/>
            <person name="Strong C."/>
            <person name="Farmer C."/>
            <person name="Delahaunty K."/>
            <person name="Markovic C."/>
            <person name="Hall O."/>
            <person name="Minx P."/>
            <person name="Tomlinson C."/>
            <person name="Mitreva M."/>
            <person name="Nelson J."/>
            <person name="Hou S."/>
            <person name="Wollam A."/>
            <person name="Pepin K.H."/>
            <person name="Johnson M."/>
            <person name="Bhonagiri V."/>
            <person name="Nash W.E."/>
            <person name="Warren W."/>
            <person name="Chinwalla A."/>
            <person name="Mardis E.R."/>
            <person name="Wilson R.K."/>
        </authorList>
    </citation>
    <scope>NUCLEOTIDE SEQUENCE [LARGE SCALE GENOMIC DNA]</scope>
    <source>
        <strain evidence="1 2">F0302</strain>
    </source>
</reference>
<dbReference type="EMBL" id="ACUZ02000031">
    <property type="protein sequence ID" value="EFB31879.1"/>
    <property type="molecule type" value="Genomic_DNA"/>
</dbReference>
<proteinExistence type="predicted"/>
<dbReference type="HOGENOM" id="CLU_3046626_0_0_10"/>
<accession>D1QRM2</accession>
<evidence type="ECO:0000313" key="2">
    <source>
        <dbReference type="Proteomes" id="UP000004079"/>
    </source>
</evidence>
<sequence>MFPKKTLQARAPLLGRGRGRFPLGVLSLYFSSPRRKRHPRISKNISEDIGVISL</sequence>
<organism evidence="1 2">
    <name type="scientific">Segatella oris F0302</name>
    <dbReference type="NCBI Taxonomy" id="649760"/>
    <lineage>
        <taxon>Bacteria</taxon>
        <taxon>Pseudomonadati</taxon>
        <taxon>Bacteroidota</taxon>
        <taxon>Bacteroidia</taxon>
        <taxon>Bacteroidales</taxon>
        <taxon>Prevotellaceae</taxon>
        <taxon>Segatella</taxon>
    </lineage>
</organism>
<comment type="caution">
    <text evidence="1">The sequence shown here is derived from an EMBL/GenBank/DDBJ whole genome shotgun (WGS) entry which is preliminary data.</text>
</comment>
<dbReference type="STRING" id="649760.HMPREF0971_01628"/>
<name>D1QRM2_9BACT</name>
<evidence type="ECO:0000313" key="1">
    <source>
        <dbReference type="EMBL" id="EFB31879.1"/>
    </source>
</evidence>
<protein>
    <submittedName>
        <fullName evidence="1">Uncharacterized protein</fullName>
    </submittedName>
</protein>